<sequence>MTRTLLPTPVPVLASVAAVLLLTGCGSPSGEDAHRAAAAAALGRDQLTDTTWAEIQSEAESTCEEEEGVFALATTMTAEDDAELALRRVNVEHVCPDRLEELDEVVAGLPG</sequence>
<dbReference type="EMBL" id="CP074133">
    <property type="protein sequence ID" value="QUX20388.1"/>
    <property type="molecule type" value="Genomic_DNA"/>
</dbReference>
<accession>A0ABX8BGF5</accession>
<dbReference type="RefSeq" id="WP_220561583.1">
    <property type="nucleotide sequence ID" value="NZ_CP074133.1"/>
</dbReference>
<organism evidence="1 2">
    <name type="scientific">Nocardiopsis changdeensis</name>
    <dbReference type="NCBI Taxonomy" id="2831969"/>
    <lineage>
        <taxon>Bacteria</taxon>
        <taxon>Bacillati</taxon>
        <taxon>Actinomycetota</taxon>
        <taxon>Actinomycetes</taxon>
        <taxon>Streptosporangiales</taxon>
        <taxon>Nocardiopsidaceae</taxon>
        <taxon>Nocardiopsis</taxon>
    </lineage>
</organism>
<proteinExistence type="predicted"/>
<protein>
    <recommendedName>
        <fullName evidence="3">DUF732 domain-containing protein</fullName>
    </recommendedName>
</protein>
<evidence type="ECO:0008006" key="3">
    <source>
        <dbReference type="Google" id="ProtNLM"/>
    </source>
</evidence>
<reference evidence="1 2" key="1">
    <citation type="submission" date="2021-05" db="EMBL/GenBank/DDBJ databases">
        <title>Direct Submission.</title>
        <authorList>
            <person name="Li K."/>
            <person name="Gao J."/>
        </authorList>
    </citation>
    <scope>NUCLEOTIDE SEQUENCE [LARGE SCALE GENOMIC DNA]</scope>
    <source>
        <strain evidence="1 2">Mg02</strain>
    </source>
</reference>
<dbReference type="Proteomes" id="UP000676079">
    <property type="component" value="Chromosome"/>
</dbReference>
<keyword evidence="2" id="KW-1185">Reference proteome</keyword>
<dbReference type="PROSITE" id="PS51257">
    <property type="entry name" value="PROKAR_LIPOPROTEIN"/>
    <property type="match status" value="1"/>
</dbReference>
<gene>
    <name evidence="1" type="ORF">KGD84_17860</name>
</gene>
<evidence type="ECO:0000313" key="2">
    <source>
        <dbReference type="Proteomes" id="UP000676079"/>
    </source>
</evidence>
<name>A0ABX8BGF5_9ACTN</name>
<evidence type="ECO:0000313" key="1">
    <source>
        <dbReference type="EMBL" id="QUX20388.1"/>
    </source>
</evidence>